<proteinExistence type="predicted"/>
<evidence type="ECO:0000313" key="1">
    <source>
        <dbReference type="EMBL" id="TFH96045.1"/>
    </source>
</evidence>
<dbReference type="OrthoDB" id="1013960at2"/>
<protein>
    <submittedName>
        <fullName evidence="1">Uncharacterized protein</fullName>
    </submittedName>
</protein>
<sequence length="151" mass="17634">MEYFSCYTPNCPRRESCTLWQNALLEIEHEAKLLSLTNPRLIEKAGGYDHCPNYHEYKLRRFARGLVWTYDDLTIAQWRDIRSELSAHFSKSAITRMRCGYEAISPEEQELIAHIFDSAAPGSKPRYITYEEHYTKPPRVEGKAAHELLHS</sequence>
<reference evidence="1 2" key="1">
    <citation type="submission" date="2019-03" db="EMBL/GenBank/DDBJ databases">
        <title>Porphyromonas levii Isolated from the Uterus of Dairy Cows.</title>
        <authorList>
            <person name="Francis A.M."/>
        </authorList>
    </citation>
    <scope>NUCLEOTIDE SEQUENCE [LARGE SCALE GENOMIC DNA]</scope>
    <source>
        <strain evidence="1 2">AF5678</strain>
    </source>
</reference>
<name>A0A4Y8WQ79_9PORP</name>
<gene>
    <name evidence="1" type="ORF">E4P47_03150</name>
</gene>
<dbReference type="AlphaFoldDB" id="A0A4Y8WQ79"/>
<organism evidence="1 2">
    <name type="scientific">Porphyromonas levii</name>
    <dbReference type="NCBI Taxonomy" id="28114"/>
    <lineage>
        <taxon>Bacteria</taxon>
        <taxon>Pseudomonadati</taxon>
        <taxon>Bacteroidota</taxon>
        <taxon>Bacteroidia</taxon>
        <taxon>Bacteroidales</taxon>
        <taxon>Porphyromonadaceae</taxon>
        <taxon>Porphyromonas</taxon>
    </lineage>
</organism>
<dbReference type="InterPro" id="IPR045724">
    <property type="entry name" value="DUF6078"/>
</dbReference>
<dbReference type="Pfam" id="PF19555">
    <property type="entry name" value="DUF6078"/>
    <property type="match status" value="1"/>
</dbReference>
<dbReference type="Proteomes" id="UP000297225">
    <property type="component" value="Unassembled WGS sequence"/>
</dbReference>
<keyword evidence="2" id="KW-1185">Reference proteome</keyword>
<comment type="caution">
    <text evidence="1">The sequence shown here is derived from an EMBL/GenBank/DDBJ whole genome shotgun (WGS) entry which is preliminary data.</text>
</comment>
<dbReference type="EMBL" id="SPNC01000030">
    <property type="protein sequence ID" value="TFH96045.1"/>
    <property type="molecule type" value="Genomic_DNA"/>
</dbReference>
<evidence type="ECO:0000313" key="2">
    <source>
        <dbReference type="Proteomes" id="UP000297225"/>
    </source>
</evidence>
<accession>A0A4Y8WQ79</accession>